<organism evidence="5 6">
    <name type="scientific">Ascodesmis nigricans</name>
    <dbReference type="NCBI Taxonomy" id="341454"/>
    <lineage>
        <taxon>Eukaryota</taxon>
        <taxon>Fungi</taxon>
        <taxon>Dikarya</taxon>
        <taxon>Ascomycota</taxon>
        <taxon>Pezizomycotina</taxon>
        <taxon>Pezizomycetes</taxon>
        <taxon>Pezizales</taxon>
        <taxon>Ascodesmidaceae</taxon>
        <taxon>Ascodesmis</taxon>
    </lineage>
</organism>
<dbReference type="CDD" id="cd06093">
    <property type="entry name" value="PX_domain"/>
    <property type="match status" value="1"/>
</dbReference>
<dbReference type="InterPro" id="IPR002110">
    <property type="entry name" value="Ankyrin_rpt"/>
</dbReference>
<dbReference type="SUPFAM" id="SSF109993">
    <property type="entry name" value="VPS9 domain"/>
    <property type="match status" value="1"/>
</dbReference>
<dbReference type="GO" id="GO:0005085">
    <property type="term" value="F:guanyl-nucleotide exchange factor activity"/>
    <property type="evidence" value="ECO:0007669"/>
    <property type="project" value="TreeGrafter"/>
</dbReference>
<evidence type="ECO:0000256" key="2">
    <source>
        <dbReference type="SAM" id="Coils"/>
    </source>
</evidence>
<dbReference type="InterPro" id="IPR003123">
    <property type="entry name" value="VPS9"/>
</dbReference>
<dbReference type="InterPro" id="IPR037191">
    <property type="entry name" value="VPS9_dom_sf"/>
</dbReference>
<feature type="compositionally biased region" description="Polar residues" evidence="3">
    <location>
        <begin position="571"/>
        <end position="582"/>
    </location>
</feature>
<dbReference type="GO" id="GO:0097422">
    <property type="term" value="C:tubular endosome"/>
    <property type="evidence" value="ECO:0007669"/>
    <property type="project" value="TreeGrafter"/>
</dbReference>
<dbReference type="PROSITE" id="PS51205">
    <property type="entry name" value="VPS9"/>
    <property type="match status" value="1"/>
</dbReference>
<keyword evidence="2" id="KW-0175">Coiled coil</keyword>
<dbReference type="Gene3D" id="1.20.1050.80">
    <property type="entry name" value="VPS9 domain"/>
    <property type="match status" value="1"/>
</dbReference>
<dbReference type="SMART" id="SM00248">
    <property type="entry name" value="ANK"/>
    <property type="match status" value="5"/>
</dbReference>
<dbReference type="SUPFAM" id="SSF64268">
    <property type="entry name" value="PX domain"/>
    <property type="match status" value="1"/>
</dbReference>
<gene>
    <name evidence="5" type="ORF">EX30DRAFT_320981</name>
</gene>
<feature type="compositionally biased region" description="Low complexity" evidence="3">
    <location>
        <begin position="522"/>
        <end position="552"/>
    </location>
</feature>
<dbReference type="Pfam" id="PF02204">
    <property type="entry name" value="VPS9"/>
    <property type="match status" value="1"/>
</dbReference>
<keyword evidence="6" id="KW-1185">Reference proteome</keyword>
<dbReference type="GO" id="GO:0030133">
    <property type="term" value="C:transport vesicle"/>
    <property type="evidence" value="ECO:0007669"/>
    <property type="project" value="TreeGrafter"/>
</dbReference>
<dbReference type="SUPFAM" id="SSF48403">
    <property type="entry name" value="Ankyrin repeat"/>
    <property type="match status" value="1"/>
</dbReference>
<dbReference type="PANTHER" id="PTHR24170:SF1">
    <property type="entry name" value="DOMAIN PROTEIN, PUTATIVE (AFU_ORTHOLOGUE AFUA_1G09870)-RELATED"/>
    <property type="match status" value="1"/>
</dbReference>
<dbReference type="InterPro" id="IPR051248">
    <property type="entry name" value="UPF0507/Ank_repeat_27"/>
</dbReference>
<protein>
    <recommendedName>
        <fullName evidence="4">VPS9 domain-containing protein</fullName>
    </recommendedName>
</protein>
<accession>A0A4S2MTE3</accession>
<dbReference type="Pfam" id="PF13857">
    <property type="entry name" value="Ank_5"/>
    <property type="match status" value="1"/>
</dbReference>
<dbReference type="OrthoDB" id="7464126at2759"/>
<dbReference type="GO" id="GO:0005769">
    <property type="term" value="C:early endosome"/>
    <property type="evidence" value="ECO:0007669"/>
    <property type="project" value="TreeGrafter"/>
</dbReference>
<dbReference type="InterPro" id="IPR036770">
    <property type="entry name" value="Ankyrin_rpt-contain_sf"/>
</dbReference>
<dbReference type="EMBL" id="ML220129">
    <property type="protein sequence ID" value="TGZ79736.1"/>
    <property type="molecule type" value="Genomic_DNA"/>
</dbReference>
<dbReference type="Gene3D" id="1.25.40.20">
    <property type="entry name" value="Ankyrin repeat-containing domain"/>
    <property type="match status" value="2"/>
</dbReference>
<reference evidence="5 6" key="1">
    <citation type="submission" date="2019-04" db="EMBL/GenBank/DDBJ databases">
        <title>Comparative genomics and transcriptomics to analyze fruiting body development in filamentous ascomycetes.</title>
        <authorList>
            <consortium name="DOE Joint Genome Institute"/>
            <person name="Lutkenhaus R."/>
            <person name="Traeger S."/>
            <person name="Breuer J."/>
            <person name="Kuo A."/>
            <person name="Lipzen A."/>
            <person name="Pangilinan J."/>
            <person name="Dilworth D."/>
            <person name="Sandor L."/>
            <person name="Poggeler S."/>
            <person name="Barry K."/>
            <person name="Grigoriev I.V."/>
            <person name="Nowrousian M."/>
        </authorList>
    </citation>
    <scope>NUCLEOTIDE SEQUENCE [LARGE SCALE GENOMIC DNA]</scope>
    <source>
        <strain evidence="5 6">CBS 389.68</strain>
    </source>
</reference>
<name>A0A4S2MTE3_9PEZI</name>
<evidence type="ECO:0000256" key="3">
    <source>
        <dbReference type="SAM" id="MobiDB-lite"/>
    </source>
</evidence>
<dbReference type="GO" id="GO:0000149">
    <property type="term" value="F:SNARE binding"/>
    <property type="evidence" value="ECO:0007669"/>
    <property type="project" value="TreeGrafter"/>
</dbReference>
<sequence length="1401" mass="156684">MPLLNPYLRAFFRSALPAQCVPVEDYILLVPTTEILTSTRDRESGASYADLAGSDEFLGSHVLRVPNSTAGAQGVGGRETRGKPRQFTTFNGRTVVVKDSWVYSNKGYRHLNQAQILGDTLYYPDSSDPQQWLIYYISKPLIGVVENISTIPPYLRDRSAKPDSKALAKHASRHAPPKKKDVNSFNELLMLFPMIARQMQPGLEQMFLEFEISFEKYKSLSPSTPSIRSGRSGVLSSRASIRSSISGDIYKLAADESEIRKHLETAITTAMDLFQRVDQSQLDLLASSTDLTGPAVDRLIERYVAEQLHDTTLFPRLCATKAIEDDELEHKILEMENVDITQVGIPSIDQLDKRSLARRISAGMAHFTKIKNSKSPQTMVEHLLETARTLTKPEERGKGEVDLPPETASMRTITTAATTTATEKKPQPSTVTMNADMLVSLLLLVVIRSKVPNLHASLAYMRNFMFAEDVEQGEVGYVLSTLEAVLFHIAQDQVLVQASRANDKLWRSVKQGNIKAVSQLLETPTPSRESEETSTSSVDSEGGSSDSTVDGETAVDGASPEDLKICVPPQNLVNGVSETSDPLVNGVHSVLSPKSPKSPKVSKDAVNGTVHISDAPPLAIPSAEPPEEELVNGKSTKPDPTETTQATGDHGSALVKDGPPAEDEFDAATAPSTGIAFIKIEDLRSRRPADDTESVMSMQIDTPLLPMHRQVTANPRVGVARFDIRDKPSSLRIPRSMSVASFASLTSTSDQSMMHVMASKRTAAAHNIEAFSAEKLAKTRNRYDESILMMAIQERKAKMLQFLLDTPLFDIDYVLGDTREDEVTLFSAAVQTEDPVCIDVLMKTISKLSDNDLKAYLRKADTSGRTVAHYLFHAPDLIIKLGRWLPWRAKDKNGQTPLFALCRSYDHPRYREMVTMAIKQARETQKDRAKLHLDQHVDSKGNTLLHIAAHPQVVRQLLRADSDVNAVNEKGFTPLMVASKYGRVDTVRTMFGDRRVDSWARDPRGLTAVELAKDDDVRNRIDDMMLFYNATNDDGRVTAVVRSFFVEDATIRVILKSGAPSPDGGTYTITTCRRSLADFQFLAQWLQFENPASWLPALPVSRSPYQIPSKPSRAVLRDIQLRVDNFLRTLLVHPTFSTHELLWEFFLVPEMNQESLIERSKKKAETRMEHVREEYIPVEDTKEVEMFVSFAKDSVRSINFACRSVTRRVSVVRTTLADLPESYRQTIRHLRGFPFLLDTPQVAALTAYTTTLTTPDSHPYALFSEDLRNILSSLTGVTHALDHPKTIISSINSIQKQIDRHMVSLRRSDRWPLGILDDTRAKLHNEALAKVEEKKKERTELACELRYTQSMAAQELAAFHEMHLRQVRTAVREMTKRMVVAERERLDGMKRALRILRPEES</sequence>
<dbReference type="GO" id="GO:0035091">
    <property type="term" value="F:phosphatidylinositol binding"/>
    <property type="evidence" value="ECO:0007669"/>
    <property type="project" value="InterPro"/>
</dbReference>
<dbReference type="GO" id="GO:0005886">
    <property type="term" value="C:plasma membrane"/>
    <property type="evidence" value="ECO:0007669"/>
    <property type="project" value="TreeGrafter"/>
</dbReference>
<dbReference type="GO" id="GO:0045022">
    <property type="term" value="P:early endosome to late endosome transport"/>
    <property type="evidence" value="ECO:0007669"/>
    <property type="project" value="TreeGrafter"/>
</dbReference>
<evidence type="ECO:0000259" key="4">
    <source>
        <dbReference type="PROSITE" id="PS51205"/>
    </source>
</evidence>
<feature type="region of interest" description="Disordered" evidence="3">
    <location>
        <begin position="518"/>
        <end position="667"/>
    </location>
</feature>
<dbReference type="STRING" id="341454.A0A4S2MTE3"/>
<evidence type="ECO:0000256" key="1">
    <source>
        <dbReference type="ARBA" id="ARBA00007428"/>
    </source>
</evidence>
<evidence type="ECO:0000313" key="5">
    <source>
        <dbReference type="EMBL" id="TGZ79736.1"/>
    </source>
</evidence>
<dbReference type="InParanoid" id="A0A4S2MTE3"/>
<feature type="compositionally biased region" description="Low complexity" evidence="3">
    <location>
        <begin position="587"/>
        <end position="599"/>
    </location>
</feature>
<proteinExistence type="inferred from homology"/>
<feature type="domain" description="VPS9" evidence="4">
    <location>
        <begin position="322"/>
        <end position="498"/>
    </location>
</feature>
<evidence type="ECO:0000313" key="6">
    <source>
        <dbReference type="Proteomes" id="UP000298138"/>
    </source>
</evidence>
<dbReference type="Gene3D" id="3.30.1520.10">
    <property type="entry name" value="Phox-like domain"/>
    <property type="match status" value="1"/>
</dbReference>
<dbReference type="PANTHER" id="PTHR24170">
    <property type="entry name" value="ANKYRIN REPEAT DOMAIN-CONTAINING PROTEIN 27"/>
    <property type="match status" value="1"/>
</dbReference>
<feature type="coiled-coil region" evidence="2">
    <location>
        <begin position="1324"/>
        <end position="1384"/>
    </location>
</feature>
<dbReference type="InterPro" id="IPR036871">
    <property type="entry name" value="PX_dom_sf"/>
</dbReference>
<dbReference type="GO" id="GO:0005770">
    <property type="term" value="C:late endosome"/>
    <property type="evidence" value="ECO:0007669"/>
    <property type="project" value="TreeGrafter"/>
</dbReference>
<dbReference type="Proteomes" id="UP000298138">
    <property type="component" value="Unassembled WGS sequence"/>
</dbReference>
<comment type="similarity">
    <text evidence="1">Belongs to the UPF0507 family.</text>
</comment>